<comment type="caution">
    <text evidence="1">The sequence shown here is derived from an EMBL/GenBank/DDBJ whole genome shotgun (WGS) entry which is preliminary data.</text>
</comment>
<evidence type="ECO:0000313" key="1">
    <source>
        <dbReference type="EMBL" id="MBD7966458.1"/>
    </source>
</evidence>
<accession>A0ABR8SSI1</accession>
<gene>
    <name evidence="1" type="ORF">H9647_00090</name>
</gene>
<protein>
    <submittedName>
        <fullName evidence="1">Uncharacterized protein</fullName>
    </submittedName>
</protein>
<keyword evidence="2" id="KW-1185">Reference proteome</keyword>
<dbReference type="EMBL" id="JACSQL010000001">
    <property type="protein sequence ID" value="MBD7966458.1"/>
    <property type="molecule type" value="Genomic_DNA"/>
</dbReference>
<dbReference type="RefSeq" id="WP_191797047.1">
    <property type="nucleotide sequence ID" value="NZ_JACSQL010000001.1"/>
</dbReference>
<dbReference type="Proteomes" id="UP000608071">
    <property type="component" value="Unassembled WGS sequence"/>
</dbReference>
<name>A0ABR8SSI1_9BACL</name>
<organism evidence="1 2">
    <name type="scientific">Paenibacillus gallinarum</name>
    <dbReference type="NCBI Taxonomy" id="2762232"/>
    <lineage>
        <taxon>Bacteria</taxon>
        <taxon>Bacillati</taxon>
        <taxon>Bacillota</taxon>
        <taxon>Bacilli</taxon>
        <taxon>Bacillales</taxon>
        <taxon>Paenibacillaceae</taxon>
        <taxon>Paenibacillus</taxon>
    </lineage>
</organism>
<sequence>MSSSLDVFYTWNREAIPVSGENSLFLLIEWRSGPPAKRQLKTQPKLLFREMELLIKPEKDMHIKAVHGVRAKESDAGWVIGLGNAYKGKTKSFLLEFDVGSQSPGKKPACSAYWSALKTKQEQRVLLRREQINLLVSTHFGVIGREPDPRVQKYAILSQSTVIMKQSLRAFERGRSEEGKEIIKRHTDGLLILATRTGDLEYYREAQILSRLCLYYEQTHEKSCFDTVDVEEDQSLAFQVSYGKDYYDKEAK</sequence>
<proteinExistence type="predicted"/>
<evidence type="ECO:0000313" key="2">
    <source>
        <dbReference type="Proteomes" id="UP000608071"/>
    </source>
</evidence>
<reference evidence="1 2" key="1">
    <citation type="submission" date="2020-08" db="EMBL/GenBank/DDBJ databases">
        <title>A Genomic Blueprint of the Chicken Gut Microbiome.</title>
        <authorList>
            <person name="Gilroy R."/>
            <person name="Ravi A."/>
            <person name="Getino M."/>
            <person name="Pursley I."/>
            <person name="Horton D.L."/>
            <person name="Alikhan N.-F."/>
            <person name="Baker D."/>
            <person name="Gharbi K."/>
            <person name="Hall N."/>
            <person name="Watson M."/>
            <person name="Adriaenssens E.M."/>
            <person name="Foster-Nyarko E."/>
            <person name="Jarju S."/>
            <person name="Secka A."/>
            <person name="Antonio M."/>
            <person name="Oren A."/>
            <person name="Chaudhuri R."/>
            <person name="La Ragione R.M."/>
            <person name="Hildebrand F."/>
            <person name="Pallen M.J."/>
        </authorList>
    </citation>
    <scope>NUCLEOTIDE SEQUENCE [LARGE SCALE GENOMIC DNA]</scope>
    <source>
        <strain evidence="1 2">Sa2BVA9</strain>
    </source>
</reference>